<protein>
    <recommendedName>
        <fullName evidence="6">Ig-like domain-containing protein</fullName>
    </recommendedName>
</protein>
<proteinExistence type="predicted"/>
<dbReference type="SUPFAM" id="SSF48726">
    <property type="entry name" value="Immunoglobulin"/>
    <property type="match status" value="1"/>
</dbReference>
<evidence type="ECO:0000313" key="5">
    <source>
        <dbReference type="Proteomes" id="UP001239994"/>
    </source>
</evidence>
<dbReference type="InterPro" id="IPR013783">
    <property type="entry name" value="Ig-like_fold"/>
</dbReference>
<dbReference type="Proteomes" id="UP001239994">
    <property type="component" value="Unassembled WGS sequence"/>
</dbReference>
<dbReference type="InterPro" id="IPR036179">
    <property type="entry name" value="Ig-like_dom_sf"/>
</dbReference>
<organism evidence="4 5">
    <name type="scientific">Electrophorus voltai</name>
    <dbReference type="NCBI Taxonomy" id="2609070"/>
    <lineage>
        <taxon>Eukaryota</taxon>
        <taxon>Metazoa</taxon>
        <taxon>Chordata</taxon>
        <taxon>Craniata</taxon>
        <taxon>Vertebrata</taxon>
        <taxon>Euteleostomi</taxon>
        <taxon>Actinopterygii</taxon>
        <taxon>Neopterygii</taxon>
        <taxon>Teleostei</taxon>
        <taxon>Ostariophysi</taxon>
        <taxon>Gymnotiformes</taxon>
        <taxon>Gymnotoidei</taxon>
        <taxon>Gymnotidae</taxon>
        <taxon>Electrophorus</taxon>
    </lineage>
</organism>
<sequence length="421" mass="45786">MRTTVTVLSPISWDPGSAQFLTVTGQKNVTLSMEDSLNLTCSVAPGGLLSLGLEVMWLFSPADTPGTQQELYCVACDGEVLSSSELVDTRRIGPGTFRLLLPKVQCSDSGLLVFSTTFPPAGIQFSPLVCNDVQAGTRGQVTVTQTPAVKSALPGDTVTIRCRTSIAVYRWSVYDYLYWYLQKPGEAPELLIHDATNFQSATPGHFSSSGSRSDFTLTISGVQTEDAGDYYSAPYCSTLQNEQPNKHTVRERDFGRWFCWDDTPAVSTQSQFITSQRHQTRDSKSPGAAGTRASRRPRKKQDHIYFDDDEIPGKRQESTRLDQRCRGSSLQCKTVTPPVSVAIPQATQYGLVPGVRDAVHPDPVPSVRDAARPGPVPGVGDAARPDPGPVPGVRDTARPHPACSCSRHSGYCQFRPCSRPS</sequence>
<evidence type="ECO:0000259" key="3">
    <source>
        <dbReference type="SMART" id="SM00409"/>
    </source>
</evidence>
<gene>
    <name evidence="4" type="ORF">P4O66_002688</name>
</gene>
<accession>A0AAD8YX31</accession>
<dbReference type="AlphaFoldDB" id="A0AAD8YX31"/>
<dbReference type="EMBL" id="JAROKS010000022">
    <property type="protein sequence ID" value="KAK1788617.1"/>
    <property type="molecule type" value="Genomic_DNA"/>
</dbReference>
<dbReference type="InterPro" id="IPR003599">
    <property type="entry name" value="Ig_sub"/>
</dbReference>
<dbReference type="Gene3D" id="2.60.40.10">
    <property type="entry name" value="Immunoglobulins"/>
    <property type="match status" value="1"/>
</dbReference>
<reference evidence="4" key="1">
    <citation type="submission" date="2023-03" db="EMBL/GenBank/DDBJ databases">
        <title>Electrophorus voltai genome.</title>
        <authorList>
            <person name="Bian C."/>
        </authorList>
    </citation>
    <scope>NUCLEOTIDE SEQUENCE</scope>
    <source>
        <strain evidence="4">CB-2022</strain>
        <tissue evidence="4">Muscle</tissue>
    </source>
</reference>
<evidence type="ECO:0008006" key="6">
    <source>
        <dbReference type="Google" id="ProtNLM"/>
    </source>
</evidence>
<dbReference type="SMART" id="SM00406">
    <property type="entry name" value="IGv"/>
    <property type="match status" value="1"/>
</dbReference>
<feature type="region of interest" description="Disordered" evidence="1">
    <location>
        <begin position="370"/>
        <end position="400"/>
    </location>
</feature>
<keyword evidence="5" id="KW-1185">Reference proteome</keyword>
<name>A0AAD8YX31_9TELE</name>
<dbReference type="InterPro" id="IPR013106">
    <property type="entry name" value="Ig_V-set"/>
</dbReference>
<dbReference type="SMART" id="SM00409">
    <property type="entry name" value="IG"/>
    <property type="match status" value="2"/>
</dbReference>
<dbReference type="Pfam" id="PF07686">
    <property type="entry name" value="V-set"/>
    <property type="match status" value="1"/>
</dbReference>
<dbReference type="PANTHER" id="PTHR23267">
    <property type="entry name" value="IMMUNOGLOBULIN LIGHT CHAIN"/>
    <property type="match status" value="1"/>
</dbReference>
<feature type="region of interest" description="Disordered" evidence="1">
    <location>
        <begin position="270"/>
        <end position="322"/>
    </location>
</feature>
<dbReference type="InterPro" id="IPR050150">
    <property type="entry name" value="IgV_Light_Chain"/>
</dbReference>
<feature type="domain" description="Immunoglobulin" evidence="3">
    <location>
        <begin position="147"/>
        <end position="250"/>
    </location>
</feature>
<evidence type="ECO:0000259" key="2">
    <source>
        <dbReference type="SMART" id="SM00406"/>
    </source>
</evidence>
<evidence type="ECO:0000256" key="1">
    <source>
        <dbReference type="SAM" id="MobiDB-lite"/>
    </source>
</evidence>
<feature type="domain" description="Immunoglobulin" evidence="3">
    <location>
        <begin position="26"/>
        <end position="134"/>
    </location>
</feature>
<evidence type="ECO:0000313" key="4">
    <source>
        <dbReference type="EMBL" id="KAK1788617.1"/>
    </source>
</evidence>
<comment type="caution">
    <text evidence="4">The sequence shown here is derived from an EMBL/GenBank/DDBJ whole genome shotgun (WGS) entry which is preliminary data.</text>
</comment>
<feature type="compositionally biased region" description="Basic and acidic residues" evidence="1">
    <location>
        <begin position="302"/>
        <end position="322"/>
    </location>
</feature>
<feature type="domain" description="Immunoglobulin V-set" evidence="2">
    <location>
        <begin position="157"/>
        <end position="238"/>
    </location>
</feature>